<dbReference type="EMBL" id="KN831944">
    <property type="protein sequence ID" value="KIO15217.1"/>
    <property type="molecule type" value="Genomic_DNA"/>
</dbReference>
<accession>A0A0C3L0A9</accession>
<dbReference type="Proteomes" id="UP000054217">
    <property type="component" value="Unassembled WGS sequence"/>
</dbReference>
<proteinExistence type="predicted"/>
<dbReference type="InParanoid" id="A0A0C3L0A9"/>
<reference evidence="2" key="2">
    <citation type="submission" date="2015-01" db="EMBL/GenBank/DDBJ databases">
        <title>Evolutionary Origins and Diversification of the Mycorrhizal Mutualists.</title>
        <authorList>
            <consortium name="DOE Joint Genome Institute"/>
            <consortium name="Mycorrhizal Genomics Consortium"/>
            <person name="Kohler A."/>
            <person name="Kuo A."/>
            <person name="Nagy L.G."/>
            <person name="Floudas D."/>
            <person name="Copeland A."/>
            <person name="Barry K.W."/>
            <person name="Cichocki N."/>
            <person name="Veneault-Fourrey C."/>
            <person name="LaButti K."/>
            <person name="Lindquist E.A."/>
            <person name="Lipzen A."/>
            <person name="Lundell T."/>
            <person name="Morin E."/>
            <person name="Murat C."/>
            <person name="Riley R."/>
            <person name="Ohm R."/>
            <person name="Sun H."/>
            <person name="Tunlid A."/>
            <person name="Henrissat B."/>
            <person name="Grigoriev I.V."/>
            <person name="Hibbett D.S."/>
            <person name="Martin F."/>
        </authorList>
    </citation>
    <scope>NUCLEOTIDE SEQUENCE [LARGE SCALE GENOMIC DNA]</scope>
    <source>
        <strain evidence="2">Marx 270</strain>
    </source>
</reference>
<organism evidence="1 2">
    <name type="scientific">Pisolithus tinctorius Marx 270</name>
    <dbReference type="NCBI Taxonomy" id="870435"/>
    <lineage>
        <taxon>Eukaryota</taxon>
        <taxon>Fungi</taxon>
        <taxon>Dikarya</taxon>
        <taxon>Basidiomycota</taxon>
        <taxon>Agaricomycotina</taxon>
        <taxon>Agaricomycetes</taxon>
        <taxon>Agaricomycetidae</taxon>
        <taxon>Boletales</taxon>
        <taxon>Sclerodermatineae</taxon>
        <taxon>Pisolithaceae</taxon>
        <taxon>Pisolithus</taxon>
    </lineage>
</organism>
<dbReference type="PROSITE" id="PS51257">
    <property type="entry name" value="PROKAR_LIPOPROTEIN"/>
    <property type="match status" value="1"/>
</dbReference>
<evidence type="ECO:0000313" key="1">
    <source>
        <dbReference type="EMBL" id="KIO15217.1"/>
    </source>
</evidence>
<sequence>MTLPREPAASSTALTTLSCMASCKDMEPYRSLLFSIPNVHHLVLPNDDTVAILRAAEGSITVCHWQHLESLTINGYLHRAPHIIDDLGACLRRRPEAGLSKLQLNFTERHPGEKISFAYERLDDLFVVECGMRPPLYSPG</sequence>
<evidence type="ECO:0000313" key="2">
    <source>
        <dbReference type="Proteomes" id="UP000054217"/>
    </source>
</evidence>
<protein>
    <submittedName>
        <fullName evidence="1">Uncharacterized protein</fullName>
    </submittedName>
</protein>
<reference evidence="1 2" key="1">
    <citation type="submission" date="2014-04" db="EMBL/GenBank/DDBJ databases">
        <authorList>
            <consortium name="DOE Joint Genome Institute"/>
            <person name="Kuo A."/>
            <person name="Kohler A."/>
            <person name="Costa M.D."/>
            <person name="Nagy L.G."/>
            <person name="Floudas D."/>
            <person name="Copeland A."/>
            <person name="Barry K.W."/>
            <person name="Cichocki N."/>
            <person name="Veneault-Fourrey C."/>
            <person name="LaButti K."/>
            <person name="Lindquist E.A."/>
            <person name="Lipzen A."/>
            <person name="Lundell T."/>
            <person name="Morin E."/>
            <person name="Murat C."/>
            <person name="Sun H."/>
            <person name="Tunlid A."/>
            <person name="Henrissat B."/>
            <person name="Grigoriev I.V."/>
            <person name="Hibbett D.S."/>
            <person name="Martin F."/>
            <person name="Nordberg H.P."/>
            <person name="Cantor M.N."/>
            <person name="Hua S.X."/>
        </authorList>
    </citation>
    <scope>NUCLEOTIDE SEQUENCE [LARGE SCALE GENOMIC DNA]</scope>
    <source>
        <strain evidence="1 2">Marx 270</strain>
    </source>
</reference>
<dbReference type="HOGENOM" id="CLU_1835938_0_0_1"/>
<name>A0A0C3L0A9_PISTI</name>
<gene>
    <name evidence="1" type="ORF">M404DRAFT_208799</name>
</gene>
<dbReference type="AlphaFoldDB" id="A0A0C3L0A9"/>
<keyword evidence="2" id="KW-1185">Reference proteome</keyword>